<organism evidence="1 2">
    <name type="scientific">Bauhinia variegata</name>
    <name type="common">Purple orchid tree</name>
    <name type="synonym">Phanera variegata</name>
    <dbReference type="NCBI Taxonomy" id="167791"/>
    <lineage>
        <taxon>Eukaryota</taxon>
        <taxon>Viridiplantae</taxon>
        <taxon>Streptophyta</taxon>
        <taxon>Embryophyta</taxon>
        <taxon>Tracheophyta</taxon>
        <taxon>Spermatophyta</taxon>
        <taxon>Magnoliopsida</taxon>
        <taxon>eudicotyledons</taxon>
        <taxon>Gunneridae</taxon>
        <taxon>Pentapetalae</taxon>
        <taxon>rosids</taxon>
        <taxon>fabids</taxon>
        <taxon>Fabales</taxon>
        <taxon>Fabaceae</taxon>
        <taxon>Cercidoideae</taxon>
        <taxon>Cercideae</taxon>
        <taxon>Bauhiniinae</taxon>
        <taxon>Bauhinia</taxon>
    </lineage>
</organism>
<dbReference type="Proteomes" id="UP000828941">
    <property type="component" value="Chromosome 8"/>
</dbReference>
<keyword evidence="2" id="KW-1185">Reference proteome</keyword>
<name>A0ACB9MWT3_BAUVA</name>
<evidence type="ECO:0000313" key="1">
    <source>
        <dbReference type="EMBL" id="KAI4328663.1"/>
    </source>
</evidence>
<proteinExistence type="predicted"/>
<sequence>MNQMRSENSSNIPIAKFRQLSNGPHGHHYATLDTVRNATFRGAGANIGIYNPPVQKYQFSMALIWLVNGPPIQLNTVQVGWAVHPSLYGDNLTRLTTYWTAYGYQKTGCYNAMCPGFVQVDPEVHPGDKLEKCSVIGGCQWAFNFTVKQDKSTGHWWFLISPNTQVGYWPKEIFTHLVHGASSVSYGGTTKAFMGFSPPRGSGLLATTKFARACFFIAMKIVNSMYEEVDINADDMKAYCDTRPDCYTLLYEGYEKRYSMHGHYFTFGGPGGKCDA</sequence>
<accession>A0ACB9MWT3</accession>
<evidence type="ECO:0000313" key="2">
    <source>
        <dbReference type="Proteomes" id="UP000828941"/>
    </source>
</evidence>
<comment type="caution">
    <text evidence="1">The sequence shown here is derived from an EMBL/GenBank/DDBJ whole genome shotgun (WGS) entry which is preliminary data.</text>
</comment>
<gene>
    <name evidence="1" type="ORF">L6164_020999</name>
</gene>
<reference evidence="1 2" key="1">
    <citation type="journal article" date="2022" name="DNA Res.">
        <title>Chromosomal-level genome assembly of the orchid tree Bauhinia variegata (Leguminosae; Cercidoideae) supports the allotetraploid origin hypothesis of Bauhinia.</title>
        <authorList>
            <person name="Zhong Y."/>
            <person name="Chen Y."/>
            <person name="Zheng D."/>
            <person name="Pang J."/>
            <person name="Liu Y."/>
            <person name="Luo S."/>
            <person name="Meng S."/>
            <person name="Qian L."/>
            <person name="Wei D."/>
            <person name="Dai S."/>
            <person name="Zhou R."/>
        </authorList>
    </citation>
    <scope>NUCLEOTIDE SEQUENCE [LARGE SCALE GENOMIC DNA]</scope>
    <source>
        <strain evidence="1">BV-YZ2020</strain>
    </source>
</reference>
<protein>
    <submittedName>
        <fullName evidence="1">Uncharacterized protein</fullName>
    </submittedName>
</protein>
<dbReference type="EMBL" id="CM039433">
    <property type="protein sequence ID" value="KAI4328663.1"/>
    <property type="molecule type" value="Genomic_DNA"/>
</dbReference>